<keyword evidence="3" id="KW-0472">Membrane</keyword>
<feature type="region of interest" description="Disordered" evidence="2">
    <location>
        <begin position="300"/>
        <end position="325"/>
    </location>
</feature>
<dbReference type="InterPro" id="IPR052843">
    <property type="entry name" value="ER_body_metal_sequester"/>
</dbReference>
<keyword evidence="3" id="KW-0812">Transmembrane</keyword>
<evidence type="ECO:0000313" key="4">
    <source>
        <dbReference type="Proteomes" id="UP001652660"/>
    </source>
</evidence>
<feature type="transmembrane region" description="Helical" evidence="3">
    <location>
        <begin position="611"/>
        <end position="630"/>
    </location>
</feature>
<proteinExistence type="predicted"/>
<dbReference type="PANTHER" id="PTHR38937:SF2">
    <property type="entry name" value="MEMBRANE PROTEIN OF ER BODY-LIKE PROTEIN ISOFORM X1"/>
    <property type="match status" value="1"/>
</dbReference>
<dbReference type="OrthoDB" id="1924921at2759"/>
<accession>A0A6P6US84</accession>
<feature type="compositionally biased region" description="Polar residues" evidence="2">
    <location>
        <begin position="259"/>
        <end position="277"/>
    </location>
</feature>
<dbReference type="AlphaFoldDB" id="A0A6P6US84"/>
<dbReference type="RefSeq" id="XP_027093201.2">
    <property type="nucleotide sequence ID" value="XM_027237400.2"/>
</dbReference>
<evidence type="ECO:0000256" key="3">
    <source>
        <dbReference type="SAM" id="Phobius"/>
    </source>
</evidence>
<sequence>MEVMQQFRTEVEKKKEMLHHFKEEVEEVVEEALLLRRRSANIPTVASNSGGNATVFPAAEEVAAVDLLDTTPKMEVASVRVDGDHKEVEKTSEEIVYFDKNEGSGPEWSHFNVKVEELGAKLKDVAINQVLSAVIHNKEVKLPTSTNPQLQEETDERVEVDDVLEETSDEEEIELEFERAVERIHTHDDYSMYCPNCSSRITKVVLRRKIRQRRVQTPKETQRDDLFGCLACFSVFIPSGNRLNPFRIFGAGKGPESSPLLQQEQQTPDVSMPTSVTAQDKGKGFDLFWIFGNRRPHEKLSADLDSSSPKVTNEPRDQANDQGDGVMTFIPNAIPPVGMTESKVATIGEGVMTFIPNAIPPVGMTESNVATLVCAGDGVKTFIPNALPAQGSVLNGNIVPIGIIDKTEIFVKKPKSEIEGDDVRIQVGDTPPVVPPIFPMTDVFLTDVRIPETVIQSPSSRSLEIVKSIVYGGMMESIASLSVVSSAAASDATTLNIVALGLANLVGGLVVLAHNLRDLRYGESSETNESRYKEQLGRKEHFFFHATLAVLSYLVFGLIPPVIYGFTFRESDDRDYKILAVAAASLLCIVILAIAKAYTRGEHKFVAYFKTILYYVTSAVLVSGIAYAVGNLVNKLLERLGWLNPATVEPQLFSQAKSFNPTSWASY</sequence>
<feature type="transmembrane region" description="Helical" evidence="3">
    <location>
        <begin position="578"/>
        <end position="599"/>
    </location>
</feature>
<feature type="transmembrane region" description="Helical" evidence="3">
    <location>
        <begin position="495"/>
        <end position="513"/>
    </location>
</feature>
<evidence type="ECO:0000256" key="2">
    <source>
        <dbReference type="SAM" id="MobiDB-lite"/>
    </source>
</evidence>
<dbReference type="Proteomes" id="UP001652660">
    <property type="component" value="Chromosome 1e"/>
</dbReference>
<reference evidence="4" key="1">
    <citation type="journal article" date="2025" name="Foods">
        <title>Unveiling the Microbial Signatures of Arabica Coffee Cherries: Insights into Ripeness Specific Diversity, Functional Traits, and Implications for Quality and Safety.</title>
        <authorList>
            <consortium name="RefSeq"/>
            <person name="Tenea G.N."/>
            <person name="Cifuentes V."/>
            <person name="Reyes P."/>
            <person name="Cevallos-Vallejos M."/>
        </authorList>
    </citation>
    <scope>NUCLEOTIDE SEQUENCE [LARGE SCALE GENOMIC DNA]</scope>
</reference>
<dbReference type="GeneID" id="113713629"/>
<feature type="transmembrane region" description="Helical" evidence="3">
    <location>
        <begin position="542"/>
        <end position="566"/>
    </location>
</feature>
<keyword evidence="1" id="KW-0175">Coiled coil</keyword>
<gene>
    <name evidence="5" type="primary">LOC113713629</name>
</gene>
<keyword evidence="3" id="KW-1133">Transmembrane helix</keyword>
<dbReference type="PANTHER" id="PTHR38937">
    <property type="entry name" value="MEMBRANE PROTEIN OF ER BODY-LIKE PROTEIN"/>
    <property type="match status" value="1"/>
</dbReference>
<evidence type="ECO:0000256" key="1">
    <source>
        <dbReference type="SAM" id="Coils"/>
    </source>
</evidence>
<protein>
    <submittedName>
        <fullName evidence="5">Membrane protein of ER body-like protein isoform X1</fullName>
    </submittedName>
</protein>
<name>A0A6P6US84_COFAR</name>
<feature type="region of interest" description="Disordered" evidence="2">
    <location>
        <begin position="254"/>
        <end position="277"/>
    </location>
</feature>
<keyword evidence="4" id="KW-1185">Reference proteome</keyword>
<reference evidence="5" key="2">
    <citation type="submission" date="2025-08" db="UniProtKB">
        <authorList>
            <consortium name="RefSeq"/>
        </authorList>
    </citation>
    <scope>IDENTIFICATION</scope>
    <source>
        <tissue evidence="5">Leaves</tissue>
    </source>
</reference>
<feature type="coiled-coil region" evidence="1">
    <location>
        <begin position="4"/>
        <end position="31"/>
    </location>
</feature>
<organism evidence="4 5">
    <name type="scientific">Coffea arabica</name>
    <name type="common">Arabian coffee</name>
    <dbReference type="NCBI Taxonomy" id="13443"/>
    <lineage>
        <taxon>Eukaryota</taxon>
        <taxon>Viridiplantae</taxon>
        <taxon>Streptophyta</taxon>
        <taxon>Embryophyta</taxon>
        <taxon>Tracheophyta</taxon>
        <taxon>Spermatophyta</taxon>
        <taxon>Magnoliopsida</taxon>
        <taxon>eudicotyledons</taxon>
        <taxon>Gunneridae</taxon>
        <taxon>Pentapetalae</taxon>
        <taxon>asterids</taxon>
        <taxon>lamiids</taxon>
        <taxon>Gentianales</taxon>
        <taxon>Rubiaceae</taxon>
        <taxon>Ixoroideae</taxon>
        <taxon>Gardenieae complex</taxon>
        <taxon>Bertiereae - Coffeeae clade</taxon>
        <taxon>Coffeeae</taxon>
        <taxon>Coffea</taxon>
    </lineage>
</organism>
<evidence type="ECO:0000313" key="5">
    <source>
        <dbReference type="RefSeq" id="XP_027093201.2"/>
    </source>
</evidence>